<accession>A0A2M7G812</accession>
<dbReference type="Proteomes" id="UP000231019">
    <property type="component" value="Unassembled WGS sequence"/>
</dbReference>
<evidence type="ECO:0000256" key="2">
    <source>
        <dbReference type="SAM" id="Phobius"/>
    </source>
</evidence>
<feature type="transmembrane region" description="Helical" evidence="2">
    <location>
        <begin position="93"/>
        <end position="112"/>
    </location>
</feature>
<feature type="region of interest" description="Disordered" evidence="1">
    <location>
        <begin position="1"/>
        <end position="37"/>
    </location>
</feature>
<name>A0A2M7G812_9BACT</name>
<evidence type="ECO:0000313" key="3">
    <source>
        <dbReference type="EMBL" id="PIW18227.1"/>
    </source>
</evidence>
<keyword evidence="2" id="KW-0812">Transmembrane</keyword>
<feature type="transmembrane region" description="Helical" evidence="2">
    <location>
        <begin position="52"/>
        <end position="73"/>
    </location>
</feature>
<keyword evidence="2" id="KW-1133">Transmembrane helix</keyword>
<sequence>MAITAIQQTQVISKPQEASRKPESQQSQADKPLASMGTDQVTLQSKGSVSPIITISGGAFAGSLVGAATGGLLMGAGDLFLGGAQSVKQATAFGGGFGAVAGFISGGVVANLTDSKLKATLFGAISGAGIGAVAGGAMAKNLPAALISGGVGAVSGGVSAFMTSKWLGH</sequence>
<dbReference type="AlphaFoldDB" id="A0A2M7G812"/>
<comment type="caution">
    <text evidence="3">The sequence shown here is derived from an EMBL/GenBank/DDBJ whole genome shotgun (WGS) entry which is preliminary data.</text>
</comment>
<dbReference type="EMBL" id="PFFQ01000013">
    <property type="protein sequence ID" value="PIW18227.1"/>
    <property type="molecule type" value="Genomic_DNA"/>
</dbReference>
<evidence type="ECO:0000256" key="1">
    <source>
        <dbReference type="SAM" id="MobiDB-lite"/>
    </source>
</evidence>
<keyword evidence="2" id="KW-0472">Membrane</keyword>
<protein>
    <submittedName>
        <fullName evidence="3">Uncharacterized protein</fullName>
    </submittedName>
</protein>
<evidence type="ECO:0000313" key="4">
    <source>
        <dbReference type="Proteomes" id="UP000231019"/>
    </source>
</evidence>
<gene>
    <name evidence="3" type="ORF">COW36_05520</name>
</gene>
<reference evidence="3 4" key="1">
    <citation type="submission" date="2017-09" db="EMBL/GenBank/DDBJ databases">
        <title>Depth-based differentiation of microbial function through sediment-hosted aquifers and enrichment of novel symbionts in the deep terrestrial subsurface.</title>
        <authorList>
            <person name="Probst A.J."/>
            <person name="Ladd B."/>
            <person name="Jarett J.K."/>
            <person name="Geller-Mcgrath D.E."/>
            <person name="Sieber C.M."/>
            <person name="Emerson J.B."/>
            <person name="Anantharaman K."/>
            <person name="Thomas B.C."/>
            <person name="Malmstrom R."/>
            <person name="Stieglmeier M."/>
            <person name="Klingl A."/>
            <person name="Woyke T."/>
            <person name="Ryan C.M."/>
            <person name="Banfield J.F."/>
        </authorList>
    </citation>
    <scope>NUCLEOTIDE SEQUENCE [LARGE SCALE GENOMIC DNA]</scope>
    <source>
        <strain evidence="3">CG17_big_fil_post_rev_8_21_14_2_50_48_46</strain>
    </source>
</reference>
<feature type="transmembrane region" description="Helical" evidence="2">
    <location>
        <begin position="144"/>
        <end position="163"/>
    </location>
</feature>
<feature type="transmembrane region" description="Helical" evidence="2">
    <location>
        <begin position="119"/>
        <end position="138"/>
    </location>
</feature>
<organism evidence="3 4">
    <name type="scientific">bacterium (Candidatus Blackallbacteria) CG17_big_fil_post_rev_8_21_14_2_50_48_46</name>
    <dbReference type="NCBI Taxonomy" id="2014261"/>
    <lineage>
        <taxon>Bacteria</taxon>
        <taxon>Candidatus Blackallbacteria</taxon>
    </lineage>
</organism>
<proteinExistence type="predicted"/>
<feature type="compositionally biased region" description="Polar residues" evidence="1">
    <location>
        <begin position="1"/>
        <end position="13"/>
    </location>
</feature>